<dbReference type="EC" id="5.4.99.-" evidence="4"/>
<dbReference type="InterPro" id="IPR042092">
    <property type="entry name" value="PsdUridine_s_RsuA/RluB/E/F_cat"/>
</dbReference>
<evidence type="ECO:0000313" key="6">
    <source>
        <dbReference type="EMBL" id="MBJ7610212.1"/>
    </source>
</evidence>
<feature type="domain" description="RNA-binding S4" evidence="5">
    <location>
        <begin position="10"/>
        <end position="67"/>
    </location>
</feature>
<dbReference type="InterPro" id="IPR006145">
    <property type="entry name" value="PsdUridine_synth_RsuA/RluA"/>
</dbReference>
<dbReference type="SUPFAM" id="SSF55120">
    <property type="entry name" value="Pseudouridine synthase"/>
    <property type="match status" value="1"/>
</dbReference>
<dbReference type="PROSITE" id="PS50889">
    <property type="entry name" value="S4"/>
    <property type="match status" value="1"/>
</dbReference>
<evidence type="ECO:0000256" key="4">
    <source>
        <dbReference type="RuleBase" id="RU003887"/>
    </source>
</evidence>
<dbReference type="InterPro" id="IPR020094">
    <property type="entry name" value="TruA/RsuA/RluB/E/F_N"/>
</dbReference>
<protein>
    <recommendedName>
        <fullName evidence="4">Pseudouridine synthase</fullName>
        <ecNumber evidence="4">5.4.99.-</ecNumber>
    </recommendedName>
</protein>
<dbReference type="InterPro" id="IPR050343">
    <property type="entry name" value="RsuA_PseudoU_synthase"/>
</dbReference>
<dbReference type="GO" id="GO:0003723">
    <property type="term" value="F:RNA binding"/>
    <property type="evidence" value="ECO:0007669"/>
    <property type="project" value="UniProtKB-KW"/>
</dbReference>
<proteinExistence type="inferred from homology"/>
<comment type="caution">
    <text evidence="6">The sequence shown here is derived from an EMBL/GenBank/DDBJ whole genome shotgun (WGS) entry which is preliminary data.</text>
</comment>
<dbReference type="SMART" id="SM00363">
    <property type="entry name" value="S4"/>
    <property type="match status" value="1"/>
</dbReference>
<name>A0A934KM56_9BACT</name>
<reference evidence="6 7" key="1">
    <citation type="submission" date="2020-10" db="EMBL/GenBank/DDBJ databases">
        <title>Ca. Dormibacterota MAGs.</title>
        <authorList>
            <person name="Montgomery K."/>
        </authorList>
    </citation>
    <scope>NUCLEOTIDE SEQUENCE [LARGE SCALE GENOMIC DNA]</scope>
    <source>
        <strain evidence="6">Mitchell_Peninsula_5</strain>
    </source>
</reference>
<dbReference type="InterPro" id="IPR000748">
    <property type="entry name" value="PsdUridine_synth_RsuA/RluB/E/F"/>
</dbReference>
<dbReference type="FunFam" id="3.10.290.10:FF:000003">
    <property type="entry name" value="Pseudouridine synthase"/>
    <property type="match status" value="1"/>
</dbReference>
<dbReference type="GO" id="GO:0120159">
    <property type="term" value="F:rRNA pseudouridine synthase activity"/>
    <property type="evidence" value="ECO:0007669"/>
    <property type="project" value="UniProtKB-ARBA"/>
</dbReference>
<dbReference type="CDD" id="cd02870">
    <property type="entry name" value="PseudoU_synth_RsuA_like"/>
    <property type="match status" value="1"/>
</dbReference>
<keyword evidence="3" id="KW-0694">RNA-binding</keyword>
<dbReference type="EMBL" id="JAEKNN010000058">
    <property type="protein sequence ID" value="MBJ7610212.1"/>
    <property type="molecule type" value="Genomic_DNA"/>
</dbReference>
<gene>
    <name evidence="6" type="ORF">JF887_12395</name>
</gene>
<dbReference type="Gene3D" id="3.30.70.1560">
    <property type="entry name" value="Alpha-L RNA-binding motif"/>
    <property type="match status" value="1"/>
</dbReference>
<comment type="similarity">
    <text evidence="1 4">Belongs to the pseudouridine synthase RsuA family.</text>
</comment>
<sequence length="249" mass="25746">MSAAAGAGGERLNRFLARRGVASRRAADELIAAGRVNVNGNPAAVGARVDIDADVVSLDGEPLRAILPAAVTLVLNKPVGVITTMNDPQGRPTVRELVAAIPGLVPVGRLDADSRGLLLLTNDGELAHRVAHPRHGLHKTYRVTPAAPLTDGQVAAMIAGVVLDDGPAAAVEVRAVPRSAMVDVVMAQGRKRVVRRLVSAVGNEVVDLCRTAVGPIHLDGLEEGGSRVLDDAEVDALRAATPALTGTNR</sequence>
<dbReference type="InterPro" id="IPR036986">
    <property type="entry name" value="S4_RNA-bd_sf"/>
</dbReference>
<dbReference type="GO" id="GO:0000455">
    <property type="term" value="P:enzyme-directed rRNA pseudouridine synthesis"/>
    <property type="evidence" value="ECO:0007669"/>
    <property type="project" value="UniProtKB-ARBA"/>
</dbReference>
<evidence type="ECO:0000259" key="5">
    <source>
        <dbReference type="SMART" id="SM00363"/>
    </source>
</evidence>
<dbReference type="Pfam" id="PF01479">
    <property type="entry name" value="S4"/>
    <property type="match status" value="1"/>
</dbReference>
<evidence type="ECO:0000256" key="1">
    <source>
        <dbReference type="ARBA" id="ARBA00008348"/>
    </source>
</evidence>
<evidence type="ECO:0000256" key="2">
    <source>
        <dbReference type="ARBA" id="ARBA00023235"/>
    </source>
</evidence>
<dbReference type="InterPro" id="IPR020103">
    <property type="entry name" value="PsdUridine_synth_cat_dom_sf"/>
</dbReference>
<dbReference type="NCBIfam" id="TIGR00093">
    <property type="entry name" value="pseudouridine synthase"/>
    <property type="match status" value="1"/>
</dbReference>
<dbReference type="InterPro" id="IPR018496">
    <property type="entry name" value="PsdUridine_synth_RsuA/RluB_CS"/>
</dbReference>
<dbReference type="CDD" id="cd00165">
    <property type="entry name" value="S4"/>
    <property type="match status" value="1"/>
</dbReference>
<dbReference type="Gene3D" id="3.10.290.10">
    <property type="entry name" value="RNA-binding S4 domain"/>
    <property type="match status" value="1"/>
</dbReference>
<organism evidence="6 7">
    <name type="scientific">Candidatus Amunia macphersoniae</name>
    <dbReference type="NCBI Taxonomy" id="3127014"/>
    <lineage>
        <taxon>Bacteria</taxon>
        <taxon>Bacillati</taxon>
        <taxon>Candidatus Dormiibacterota</taxon>
        <taxon>Candidatus Dormibacteria</taxon>
        <taxon>Candidatus Aeolococcales</taxon>
        <taxon>Candidatus Aeolococcaceae</taxon>
        <taxon>Candidatus Amunia</taxon>
    </lineage>
</organism>
<dbReference type="Gene3D" id="3.30.70.580">
    <property type="entry name" value="Pseudouridine synthase I, catalytic domain, N-terminal subdomain"/>
    <property type="match status" value="1"/>
</dbReference>
<accession>A0A934KM56</accession>
<evidence type="ECO:0000256" key="3">
    <source>
        <dbReference type="PROSITE-ProRule" id="PRU00182"/>
    </source>
</evidence>
<dbReference type="Pfam" id="PF00849">
    <property type="entry name" value="PseudoU_synth_2"/>
    <property type="match status" value="1"/>
</dbReference>
<evidence type="ECO:0000313" key="7">
    <source>
        <dbReference type="Proteomes" id="UP000614410"/>
    </source>
</evidence>
<dbReference type="SUPFAM" id="SSF55174">
    <property type="entry name" value="Alpha-L RNA-binding motif"/>
    <property type="match status" value="1"/>
</dbReference>
<dbReference type="AlphaFoldDB" id="A0A934KM56"/>
<dbReference type="PANTHER" id="PTHR47683:SF2">
    <property type="entry name" value="RNA-BINDING S4 DOMAIN-CONTAINING PROTEIN"/>
    <property type="match status" value="1"/>
</dbReference>
<dbReference type="PROSITE" id="PS01149">
    <property type="entry name" value="PSI_RSU"/>
    <property type="match status" value="1"/>
</dbReference>
<keyword evidence="2 4" id="KW-0413">Isomerase</keyword>
<dbReference type="PANTHER" id="PTHR47683">
    <property type="entry name" value="PSEUDOURIDINE SYNTHASE FAMILY PROTEIN-RELATED"/>
    <property type="match status" value="1"/>
</dbReference>
<dbReference type="Proteomes" id="UP000614410">
    <property type="component" value="Unassembled WGS sequence"/>
</dbReference>
<dbReference type="InterPro" id="IPR002942">
    <property type="entry name" value="S4_RNA-bd"/>
</dbReference>